<dbReference type="Pfam" id="PF00501">
    <property type="entry name" value="AMP-binding"/>
    <property type="match status" value="1"/>
</dbReference>
<sequence length="412" mass="43211">MTEGFRWHPAARLIDGAGGEVARQPLAGPVLPDSPQGLAAAIGLPAFRIGAPDQPAPVPRDQPVFETLTSGSTGQPRRILRTQASWTASFAVNAGFGIGPGARVAVLGRLVHSLALYGAVEGLHLGATVHLLDALRPDRQRKALAGRGITHLYATPAQLRLLAEGQGACPDLRLVLVGGSKLDPRLRAAVAAMAPAAEVREFYGAAETSFITLADDGTPEASVGRPYPGVEIRIEAGEVWARSPYLFLRYADAPANAVHPALPSPLEGEGEGGGASAADPVQGKTRWRDGWLTVGEIGRLEGGFLYLDGRAGRMVTVADQNVFPEAIEALIESLPGVRRAAVLPVPDARRGVVLVAMVMGDPGAEAAILMRLRAELGPLKAPKALIWQADWPVLPSGKTDLKALGARLAWPV</sequence>
<dbReference type="Pfam" id="PF13193">
    <property type="entry name" value="AMP-binding_C"/>
    <property type="match status" value="1"/>
</dbReference>
<dbReference type="PANTHER" id="PTHR43767">
    <property type="entry name" value="LONG-CHAIN-FATTY-ACID--COA LIGASE"/>
    <property type="match status" value="1"/>
</dbReference>
<organism evidence="4 5">
    <name type="scientific">Tabrizicola soli</name>
    <dbReference type="NCBI Taxonomy" id="2185115"/>
    <lineage>
        <taxon>Bacteria</taxon>
        <taxon>Pseudomonadati</taxon>
        <taxon>Pseudomonadota</taxon>
        <taxon>Alphaproteobacteria</taxon>
        <taxon>Rhodobacterales</taxon>
        <taxon>Paracoccaceae</taxon>
        <taxon>Tabrizicola</taxon>
    </lineage>
</organism>
<reference evidence="5" key="1">
    <citation type="journal article" date="2019" name="Int. J. Syst. Evol. Microbiol.">
        <title>The Global Catalogue of Microorganisms (GCM) 10K type strain sequencing project: providing services to taxonomists for standard genome sequencing and annotation.</title>
        <authorList>
            <consortium name="The Broad Institute Genomics Platform"/>
            <consortium name="The Broad Institute Genome Sequencing Center for Infectious Disease"/>
            <person name="Wu L."/>
            <person name="Ma J."/>
        </authorList>
    </citation>
    <scope>NUCLEOTIDE SEQUENCE [LARGE SCALE GENOMIC DNA]</scope>
    <source>
        <strain evidence="5">KCTC 62102</strain>
    </source>
</reference>
<dbReference type="Proteomes" id="UP001595445">
    <property type="component" value="Unassembled WGS sequence"/>
</dbReference>
<dbReference type="EMBL" id="JBHRSM010000026">
    <property type="protein sequence ID" value="MFC3087665.1"/>
    <property type="molecule type" value="Genomic_DNA"/>
</dbReference>
<dbReference type="RefSeq" id="WP_197642244.1">
    <property type="nucleotide sequence ID" value="NZ_JAEACP010000003.1"/>
</dbReference>
<feature type="domain" description="AMP-dependent synthetase/ligase" evidence="2">
    <location>
        <begin position="51"/>
        <end position="250"/>
    </location>
</feature>
<evidence type="ECO:0000259" key="2">
    <source>
        <dbReference type="Pfam" id="PF00501"/>
    </source>
</evidence>
<evidence type="ECO:0000259" key="3">
    <source>
        <dbReference type="Pfam" id="PF13193"/>
    </source>
</evidence>
<proteinExistence type="predicted"/>
<comment type="caution">
    <text evidence="4">The sequence shown here is derived from an EMBL/GenBank/DDBJ whole genome shotgun (WGS) entry which is preliminary data.</text>
</comment>
<dbReference type="InterPro" id="IPR025110">
    <property type="entry name" value="AMP-bd_C"/>
</dbReference>
<dbReference type="SUPFAM" id="SSF56801">
    <property type="entry name" value="Acetyl-CoA synthetase-like"/>
    <property type="match status" value="1"/>
</dbReference>
<evidence type="ECO:0000313" key="4">
    <source>
        <dbReference type="EMBL" id="MFC3087665.1"/>
    </source>
</evidence>
<dbReference type="InterPro" id="IPR042099">
    <property type="entry name" value="ANL_N_sf"/>
</dbReference>
<feature type="region of interest" description="Disordered" evidence="1">
    <location>
        <begin position="262"/>
        <end position="282"/>
    </location>
</feature>
<dbReference type="InterPro" id="IPR045851">
    <property type="entry name" value="AMP-bd_C_sf"/>
</dbReference>
<keyword evidence="5" id="KW-1185">Reference proteome</keyword>
<evidence type="ECO:0000313" key="5">
    <source>
        <dbReference type="Proteomes" id="UP001595445"/>
    </source>
</evidence>
<dbReference type="InterPro" id="IPR050237">
    <property type="entry name" value="ATP-dep_AMP-bd_enzyme"/>
</dbReference>
<dbReference type="Gene3D" id="3.40.50.12780">
    <property type="entry name" value="N-terminal domain of ligase-like"/>
    <property type="match status" value="1"/>
</dbReference>
<accession>A0ABV7DXZ3</accession>
<dbReference type="PANTHER" id="PTHR43767:SF1">
    <property type="entry name" value="NONRIBOSOMAL PEPTIDE SYNTHASE PES1 (EUROFUNG)-RELATED"/>
    <property type="match status" value="1"/>
</dbReference>
<evidence type="ECO:0000256" key="1">
    <source>
        <dbReference type="SAM" id="MobiDB-lite"/>
    </source>
</evidence>
<dbReference type="InterPro" id="IPR000873">
    <property type="entry name" value="AMP-dep_synth/lig_dom"/>
</dbReference>
<dbReference type="Gene3D" id="3.30.300.30">
    <property type="match status" value="1"/>
</dbReference>
<feature type="domain" description="AMP-binding enzyme C-terminal" evidence="3">
    <location>
        <begin position="327"/>
        <end position="398"/>
    </location>
</feature>
<protein>
    <submittedName>
        <fullName evidence="4">AMP-binding protein</fullName>
    </submittedName>
</protein>
<name>A0ABV7DXZ3_9RHOB</name>
<gene>
    <name evidence="4" type="ORF">ACFOD6_16585</name>
</gene>